<sequence length="356" mass="39478">MSQTESTVLQREAVKKLYSEVGKESSAHPGLLIQRGLAVHGQGDKEAKTKHIRAICGLQPGTFYCAAFERWRNATADPLRFTQLTLALETRLFIGLSGGGALETGCAVGHSHGAPYLPGSSVKGVVRAYAERSKFAKRHPEAITELFGVEPQEENPEKKKEHPEGLAGLVTFHDAWWVPDTKRRSPFVPEVVTTHHLKYYGSEGKTPATDLDSPIPNAQIAVRGSFLFVLEGPPGWRDLAAEMLRSALSERGIGAKTNSGYGCFQEIPESCEWLEEKIGAIIKKHNSKRKDVLRGKQLAEAVDELTDPKIQSDAIKVIKSLWVEEKTWDESVKLKGKKREAREIYFRILKKLNGDV</sequence>
<dbReference type="InterPro" id="IPR005537">
    <property type="entry name" value="RAMP_III_fam"/>
</dbReference>
<evidence type="ECO:0000313" key="3">
    <source>
        <dbReference type="EMBL" id="NKN34653.1"/>
    </source>
</evidence>
<protein>
    <submittedName>
        <fullName evidence="3">Type III-B CRISPR module RAMP protein Cmr6</fullName>
    </submittedName>
</protein>
<reference evidence="3 4" key="1">
    <citation type="submission" date="2020-04" db="EMBL/GenBank/DDBJ databases">
        <title>Draft Whole-Genome sequence of Marichromatium bheemlicum DSM 18632, type strain.</title>
        <authorList>
            <person name="Kyndt J.A."/>
            <person name="Meyer T.E."/>
        </authorList>
    </citation>
    <scope>NUCLEOTIDE SEQUENCE [LARGE SCALE GENOMIC DNA]</scope>
    <source>
        <strain evidence="3 4">DSM 18632</strain>
    </source>
</reference>
<keyword evidence="1" id="KW-0051">Antiviral defense</keyword>
<organism evidence="3 4">
    <name type="scientific">Marichromatium bheemlicum</name>
    <dbReference type="NCBI Taxonomy" id="365339"/>
    <lineage>
        <taxon>Bacteria</taxon>
        <taxon>Pseudomonadati</taxon>
        <taxon>Pseudomonadota</taxon>
        <taxon>Gammaproteobacteria</taxon>
        <taxon>Chromatiales</taxon>
        <taxon>Chromatiaceae</taxon>
        <taxon>Marichromatium</taxon>
    </lineage>
</organism>
<dbReference type="RefSeq" id="WP_168671024.1">
    <property type="nucleotide sequence ID" value="NZ_JAAXKX010000035.1"/>
</dbReference>
<dbReference type="PANTHER" id="PTHR39965">
    <property type="entry name" value="CRISPR SYSTEM CMR SUBUNIT CMR6"/>
    <property type="match status" value="1"/>
</dbReference>
<proteinExistence type="predicted"/>
<dbReference type="Proteomes" id="UP000740754">
    <property type="component" value="Unassembled WGS sequence"/>
</dbReference>
<feature type="domain" description="CRISPR type III-associated protein" evidence="2">
    <location>
        <begin position="86"/>
        <end position="264"/>
    </location>
</feature>
<keyword evidence="4" id="KW-1185">Reference proteome</keyword>
<evidence type="ECO:0000313" key="4">
    <source>
        <dbReference type="Proteomes" id="UP000740754"/>
    </source>
</evidence>
<name>A0ABX1IBL1_9GAMM</name>
<accession>A0ABX1IBL1</accession>
<evidence type="ECO:0000259" key="2">
    <source>
        <dbReference type="Pfam" id="PF03787"/>
    </source>
</evidence>
<dbReference type="NCBIfam" id="TIGR01898">
    <property type="entry name" value="cas_TM1791_cmr6"/>
    <property type="match status" value="1"/>
</dbReference>
<dbReference type="Pfam" id="PF03787">
    <property type="entry name" value="RAMPs"/>
    <property type="match status" value="1"/>
</dbReference>
<dbReference type="InterPro" id="IPR010172">
    <property type="entry name" value="CRISPR-assoc_prot_TM1791"/>
</dbReference>
<gene>
    <name evidence="3" type="primary">cmr6</name>
    <name evidence="3" type="ORF">HF203_15640</name>
</gene>
<dbReference type="EMBL" id="JAAXKX010000035">
    <property type="protein sequence ID" value="NKN34653.1"/>
    <property type="molecule type" value="Genomic_DNA"/>
</dbReference>
<comment type="caution">
    <text evidence="3">The sequence shown here is derived from an EMBL/GenBank/DDBJ whole genome shotgun (WGS) entry which is preliminary data.</text>
</comment>
<evidence type="ECO:0000256" key="1">
    <source>
        <dbReference type="ARBA" id="ARBA00023118"/>
    </source>
</evidence>
<dbReference type="PANTHER" id="PTHR39965:SF1">
    <property type="entry name" value="CRISPR SYSTEM CMR SUBUNIT CMR6"/>
    <property type="match status" value="1"/>
</dbReference>